<evidence type="ECO:0000256" key="1">
    <source>
        <dbReference type="PROSITE-ProRule" id="PRU01076"/>
    </source>
</evidence>
<dbReference type="InterPro" id="IPR047976">
    <property type="entry name" value="Anti_VapB2-like"/>
</dbReference>
<dbReference type="EMBL" id="CABVQI010000006">
    <property type="protein sequence ID" value="VWC77903.1"/>
    <property type="molecule type" value="Genomic_DNA"/>
</dbReference>
<reference evidence="3 4" key="1">
    <citation type="submission" date="2019-09" db="EMBL/GenBank/DDBJ databases">
        <authorList>
            <person name="Depoorter E."/>
        </authorList>
    </citation>
    <scope>NUCLEOTIDE SEQUENCE [LARGE SCALE GENOMIC DNA]</scope>
    <source>
        <strain evidence="3">R-18112</strain>
    </source>
</reference>
<dbReference type="Proteomes" id="UP000494274">
    <property type="component" value="Unassembled WGS sequence"/>
</dbReference>
<dbReference type="Gene3D" id="2.10.260.10">
    <property type="match status" value="1"/>
</dbReference>
<name>A0A6P2US56_BURL3</name>
<accession>A0A6P2US56</accession>
<keyword evidence="1" id="KW-0238">DNA-binding</keyword>
<protein>
    <submittedName>
        <fullName evidence="3">AbrB family transcriptional regulator</fullName>
    </submittedName>
</protein>
<gene>
    <name evidence="3" type="ORF">BLA18112_02429</name>
</gene>
<sequence length="89" mass="9790">MRTVSIFKNARNQAIRIPKDMEFEGVTELEIRREGDTLLLRPVRPTWLSFASEPLADADFLAERPAVIESGRFDLSDGGGAAAPTESGQ</sequence>
<dbReference type="SMART" id="SM00966">
    <property type="entry name" value="SpoVT_AbrB"/>
    <property type="match status" value="1"/>
</dbReference>
<evidence type="ECO:0000313" key="3">
    <source>
        <dbReference type="EMBL" id="VWC77903.1"/>
    </source>
</evidence>
<dbReference type="AlphaFoldDB" id="A0A6P2US56"/>
<dbReference type="Pfam" id="PF04014">
    <property type="entry name" value="MazE_antitoxin"/>
    <property type="match status" value="1"/>
</dbReference>
<dbReference type="GO" id="GO:0003677">
    <property type="term" value="F:DNA binding"/>
    <property type="evidence" value="ECO:0007669"/>
    <property type="project" value="UniProtKB-UniRule"/>
</dbReference>
<proteinExistence type="predicted"/>
<dbReference type="InterPro" id="IPR037914">
    <property type="entry name" value="SpoVT-AbrB_sf"/>
</dbReference>
<dbReference type="NCBIfam" id="NF040493">
    <property type="entry name" value="TA_anti_VapB"/>
    <property type="match status" value="1"/>
</dbReference>
<evidence type="ECO:0000313" key="4">
    <source>
        <dbReference type="Proteomes" id="UP000494274"/>
    </source>
</evidence>
<dbReference type="RefSeq" id="WP_175043849.1">
    <property type="nucleotide sequence ID" value="NZ_CABVQI010000006.1"/>
</dbReference>
<dbReference type="SUPFAM" id="SSF89447">
    <property type="entry name" value="AbrB/MazE/MraZ-like"/>
    <property type="match status" value="1"/>
</dbReference>
<feature type="domain" description="SpoVT-AbrB" evidence="2">
    <location>
        <begin position="4"/>
        <end position="45"/>
    </location>
</feature>
<evidence type="ECO:0000259" key="2">
    <source>
        <dbReference type="PROSITE" id="PS51740"/>
    </source>
</evidence>
<dbReference type="InterPro" id="IPR007159">
    <property type="entry name" value="SpoVT-AbrB_dom"/>
</dbReference>
<organism evidence="3 4">
    <name type="scientific">Burkholderia lata (strain ATCC 17760 / DSM 23089 / LMG 22485 / NCIMB 9086 / R18194 / 383)</name>
    <dbReference type="NCBI Taxonomy" id="482957"/>
    <lineage>
        <taxon>Bacteria</taxon>
        <taxon>Pseudomonadati</taxon>
        <taxon>Pseudomonadota</taxon>
        <taxon>Betaproteobacteria</taxon>
        <taxon>Burkholderiales</taxon>
        <taxon>Burkholderiaceae</taxon>
        <taxon>Burkholderia</taxon>
        <taxon>Burkholderia cepacia complex</taxon>
    </lineage>
</organism>
<dbReference type="PROSITE" id="PS51740">
    <property type="entry name" value="SPOVT_ABRB"/>
    <property type="match status" value="1"/>
</dbReference>